<keyword evidence="3" id="KW-1185">Reference proteome</keyword>
<dbReference type="EMBL" id="MU004184">
    <property type="protein sequence ID" value="KAF2499478.1"/>
    <property type="molecule type" value="Genomic_DNA"/>
</dbReference>
<evidence type="ECO:0000313" key="3">
    <source>
        <dbReference type="Proteomes" id="UP000799750"/>
    </source>
</evidence>
<dbReference type="AlphaFoldDB" id="A0A6A6R3Z5"/>
<reference evidence="2" key="1">
    <citation type="journal article" date="2020" name="Stud. Mycol.">
        <title>101 Dothideomycetes genomes: a test case for predicting lifestyles and emergence of pathogens.</title>
        <authorList>
            <person name="Haridas S."/>
            <person name="Albert R."/>
            <person name="Binder M."/>
            <person name="Bloem J."/>
            <person name="Labutti K."/>
            <person name="Salamov A."/>
            <person name="Andreopoulos B."/>
            <person name="Baker S."/>
            <person name="Barry K."/>
            <person name="Bills G."/>
            <person name="Bluhm B."/>
            <person name="Cannon C."/>
            <person name="Castanera R."/>
            <person name="Culley D."/>
            <person name="Daum C."/>
            <person name="Ezra D."/>
            <person name="Gonzalez J."/>
            <person name="Henrissat B."/>
            <person name="Kuo A."/>
            <person name="Liang C."/>
            <person name="Lipzen A."/>
            <person name="Lutzoni F."/>
            <person name="Magnuson J."/>
            <person name="Mondo S."/>
            <person name="Nolan M."/>
            <person name="Ohm R."/>
            <person name="Pangilinan J."/>
            <person name="Park H.-J."/>
            <person name="Ramirez L."/>
            <person name="Alfaro M."/>
            <person name="Sun H."/>
            <person name="Tritt A."/>
            <person name="Yoshinaga Y."/>
            <person name="Zwiers L.-H."/>
            <person name="Turgeon B."/>
            <person name="Goodwin S."/>
            <person name="Spatafora J."/>
            <person name="Crous P."/>
            <person name="Grigoriev I."/>
        </authorList>
    </citation>
    <scope>NUCLEOTIDE SEQUENCE</scope>
    <source>
        <strain evidence="2">CBS 269.34</strain>
    </source>
</reference>
<evidence type="ECO:0000256" key="1">
    <source>
        <dbReference type="SAM" id="SignalP"/>
    </source>
</evidence>
<feature type="signal peptide" evidence="1">
    <location>
        <begin position="1"/>
        <end position="18"/>
    </location>
</feature>
<keyword evidence="1" id="KW-0732">Signal</keyword>
<organism evidence="2 3">
    <name type="scientific">Lophium mytilinum</name>
    <dbReference type="NCBI Taxonomy" id="390894"/>
    <lineage>
        <taxon>Eukaryota</taxon>
        <taxon>Fungi</taxon>
        <taxon>Dikarya</taxon>
        <taxon>Ascomycota</taxon>
        <taxon>Pezizomycotina</taxon>
        <taxon>Dothideomycetes</taxon>
        <taxon>Pleosporomycetidae</taxon>
        <taxon>Mytilinidiales</taxon>
        <taxon>Mytilinidiaceae</taxon>
        <taxon>Lophium</taxon>
    </lineage>
</organism>
<dbReference type="OrthoDB" id="3922703at2759"/>
<evidence type="ECO:0008006" key="4">
    <source>
        <dbReference type="Google" id="ProtNLM"/>
    </source>
</evidence>
<gene>
    <name evidence="2" type="ORF">BU16DRAFT_603553</name>
</gene>
<protein>
    <recommendedName>
        <fullName evidence="4">Ubiquitin 3 binding protein But2 C-terminal domain-containing protein</fullName>
    </recommendedName>
</protein>
<feature type="chain" id="PRO_5025675315" description="Ubiquitin 3 binding protein But2 C-terminal domain-containing protein" evidence="1">
    <location>
        <begin position="19"/>
        <end position="188"/>
    </location>
</feature>
<evidence type="ECO:0000313" key="2">
    <source>
        <dbReference type="EMBL" id="KAF2499478.1"/>
    </source>
</evidence>
<sequence>MQLLYLLLSSLLILPTLGNPIVPRSNTITAPKSETWHISAFTAHFMGDSSGLPGGAWPPNSAFNTTLSFTLKFPDNTTSSCAATFQEPGTPAAYTVCERRADGSVVELKVKKAHAAKTKWALYNFELSVVKEGGVRAPMKGKRHISSNNAATDEDSYLTCLTYAPLTGVQCQLGGVVGKSGPIEVVAV</sequence>
<proteinExistence type="predicted"/>
<name>A0A6A6R3Z5_9PEZI</name>
<accession>A0A6A6R3Z5</accession>
<dbReference type="Proteomes" id="UP000799750">
    <property type="component" value="Unassembled WGS sequence"/>
</dbReference>